<dbReference type="InterPro" id="IPR013611">
    <property type="entry name" value="Transp-assoc_OB_typ2"/>
</dbReference>
<keyword evidence="3" id="KW-1185">Reference proteome</keyword>
<dbReference type="Proteomes" id="UP000183299">
    <property type="component" value="Unassembled WGS sequence"/>
</dbReference>
<evidence type="ECO:0000259" key="1">
    <source>
        <dbReference type="Pfam" id="PF08402"/>
    </source>
</evidence>
<organism evidence="2 3">
    <name type="scientific">Celeribacter halophilus</name>
    <dbReference type="NCBI Taxonomy" id="576117"/>
    <lineage>
        <taxon>Bacteria</taxon>
        <taxon>Pseudomonadati</taxon>
        <taxon>Pseudomonadota</taxon>
        <taxon>Alphaproteobacteria</taxon>
        <taxon>Rhodobacterales</taxon>
        <taxon>Roseobacteraceae</taxon>
        <taxon>Celeribacter</taxon>
    </lineage>
</organism>
<dbReference type="AlphaFoldDB" id="A0A1I3NNP3"/>
<dbReference type="GeneID" id="98663829"/>
<gene>
    <name evidence="2" type="ORF">SAMN04488138_10216</name>
</gene>
<dbReference type="Pfam" id="PF08402">
    <property type="entry name" value="TOBE_2"/>
    <property type="match status" value="1"/>
</dbReference>
<proteinExistence type="predicted"/>
<sequence length="61" mass="6435">MNGTLASRQIVGSVGHPKVRLDEHREVAVEVQADREDVRALSPGAPVTLGVDPASVILIHA</sequence>
<dbReference type="GO" id="GO:0005524">
    <property type="term" value="F:ATP binding"/>
    <property type="evidence" value="ECO:0007669"/>
    <property type="project" value="InterPro"/>
</dbReference>
<evidence type="ECO:0000313" key="3">
    <source>
        <dbReference type="Proteomes" id="UP000183299"/>
    </source>
</evidence>
<dbReference type="EMBL" id="FORY01000002">
    <property type="protein sequence ID" value="SFJ10777.1"/>
    <property type="molecule type" value="Genomic_DNA"/>
</dbReference>
<dbReference type="GO" id="GO:0043190">
    <property type="term" value="C:ATP-binding cassette (ABC) transporter complex"/>
    <property type="evidence" value="ECO:0007669"/>
    <property type="project" value="InterPro"/>
</dbReference>
<evidence type="ECO:0000313" key="2">
    <source>
        <dbReference type="EMBL" id="SFJ10777.1"/>
    </source>
</evidence>
<name>A0A1I3NNP3_9RHOB</name>
<feature type="domain" description="Transport-associated OB type 2" evidence="1">
    <location>
        <begin position="2"/>
        <end position="58"/>
    </location>
</feature>
<reference evidence="2 3" key="1">
    <citation type="submission" date="2016-10" db="EMBL/GenBank/DDBJ databases">
        <authorList>
            <person name="de Groot N.N."/>
        </authorList>
    </citation>
    <scope>NUCLEOTIDE SEQUENCE [LARGE SCALE GENOMIC DNA]</scope>
    <source>
        <strain evidence="2 3">CGMCC 1.8891</strain>
    </source>
</reference>
<dbReference type="STRING" id="576117.SAMN04488138_10216"/>
<dbReference type="GO" id="GO:0022857">
    <property type="term" value="F:transmembrane transporter activity"/>
    <property type="evidence" value="ECO:0007669"/>
    <property type="project" value="InterPro"/>
</dbReference>
<accession>A0A1I3NNP3</accession>
<protein>
    <submittedName>
        <fullName evidence="2">TOBE domain-containing protein</fullName>
    </submittedName>
</protein>
<dbReference type="RefSeq" id="WP_066605746.1">
    <property type="nucleotide sequence ID" value="NZ_FORY01000002.1"/>
</dbReference>